<sequence length="500" mass="52590">MEQPSDSFSSSIAEALGEEFEVQSSTQAPLASASLSKSSTGLKQSSMNLKHNSYSPPPPVYSPLPSPPHFDSLRNGGNGTRTQQPPSGGSHEDSSGNSREHRRVMFEDVQDTKRSADEDTPTAEIPSIDHDISGIATSEPKTVQRGDTSAPPIEHDLPEPRAEVESTIPPAASDDPMDEQSLNAAAAREVSRELDVLMFNASSPPAAHRESSPIPSPRSSFARPPISLRPSMEISTSLPGSPRVEAQYIRTRDRSAASPTSISSGGQASAIPSVGPTRYVGDDPSPSPILPGSSLARASSPPQPPPTVAVSPGTPYRTPPEGISPASSQINAPMYSLPPAMTGSGASFSQFPTSGGKISAAAFRRQQQLRSMSSPTVDNSSGGPVAADTSPLVVKKRPLPQLQHPAQRPGQGTPRMPSAPLTVRNRSPTGDPAEPDGRYRTPSAVGVGNRVSQEGGGSDDDYDYISAYVNTSEQGPRSEDGYEQGRYATRIENGSGDELR</sequence>
<feature type="compositionally biased region" description="Low complexity" evidence="1">
    <location>
        <begin position="217"/>
        <end position="226"/>
    </location>
</feature>
<dbReference type="HOGENOM" id="CLU_545164_0_0_1"/>
<feature type="compositionally biased region" description="Low complexity" evidence="1">
    <location>
        <begin position="30"/>
        <end position="39"/>
    </location>
</feature>
<evidence type="ECO:0000313" key="2">
    <source>
        <dbReference type="EMBL" id="CCM03442.1"/>
    </source>
</evidence>
<dbReference type="EMBL" id="HE797114">
    <property type="protein sequence ID" value="CCM03442.1"/>
    <property type="molecule type" value="Genomic_DNA"/>
</dbReference>
<evidence type="ECO:0000256" key="1">
    <source>
        <dbReference type="SAM" id="MobiDB-lite"/>
    </source>
</evidence>
<feature type="region of interest" description="Disordered" evidence="1">
    <location>
        <begin position="201"/>
        <end position="500"/>
    </location>
</feature>
<dbReference type="STRING" id="599839.J4HXS1"/>
<evidence type="ECO:0000313" key="3">
    <source>
        <dbReference type="Proteomes" id="UP000006352"/>
    </source>
</evidence>
<feature type="compositionally biased region" description="Polar residues" evidence="1">
    <location>
        <begin position="1"/>
        <end position="12"/>
    </location>
</feature>
<feature type="region of interest" description="Disordered" evidence="1">
    <location>
        <begin position="1"/>
        <end position="187"/>
    </location>
</feature>
<protein>
    <submittedName>
        <fullName evidence="2">Uncharacterized protein</fullName>
    </submittedName>
</protein>
<feature type="compositionally biased region" description="Polar residues" evidence="1">
    <location>
        <begin position="40"/>
        <end position="52"/>
    </location>
</feature>
<feature type="compositionally biased region" description="Basic and acidic residues" evidence="1">
    <location>
        <begin position="153"/>
        <end position="164"/>
    </location>
</feature>
<dbReference type="InParanoid" id="J4HXS1"/>
<feature type="compositionally biased region" description="Polar residues" evidence="1">
    <location>
        <begin position="135"/>
        <end position="147"/>
    </location>
</feature>
<accession>J4HXS1</accession>
<keyword evidence="3" id="KW-1185">Reference proteome</keyword>
<organism evidence="2 3">
    <name type="scientific">Fibroporia radiculosa</name>
    <dbReference type="NCBI Taxonomy" id="599839"/>
    <lineage>
        <taxon>Eukaryota</taxon>
        <taxon>Fungi</taxon>
        <taxon>Dikarya</taxon>
        <taxon>Basidiomycota</taxon>
        <taxon>Agaricomycotina</taxon>
        <taxon>Agaricomycetes</taxon>
        <taxon>Polyporales</taxon>
        <taxon>Fibroporiaceae</taxon>
        <taxon>Fibroporia</taxon>
    </lineage>
</organism>
<feature type="compositionally biased region" description="Low complexity" evidence="1">
    <location>
        <begin position="290"/>
        <end position="300"/>
    </location>
</feature>
<reference evidence="2 3" key="1">
    <citation type="journal article" date="2012" name="Appl. Environ. Microbiol.">
        <title>Short-read sequencing for genomic analysis of the brown rot fungus Fibroporia radiculosa.</title>
        <authorList>
            <person name="Tang J.D."/>
            <person name="Perkins A.D."/>
            <person name="Sonstegard T.S."/>
            <person name="Schroeder S.G."/>
            <person name="Burgess S.C."/>
            <person name="Diehl S.V."/>
        </authorList>
    </citation>
    <scope>NUCLEOTIDE SEQUENCE [LARGE SCALE GENOMIC DNA]</scope>
    <source>
        <strain evidence="2 3">TFFH 294</strain>
    </source>
</reference>
<dbReference type="AlphaFoldDB" id="J4HXS1"/>
<dbReference type="Proteomes" id="UP000006352">
    <property type="component" value="Unassembled WGS sequence"/>
</dbReference>
<name>J4HXS1_9APHY</name>
<dbReference type="OrthoDB" id="3035187at2759"/>
<feature type="compositionally biased region" description="Polar residues" evidence="1">
    <location>
        <begin position="365"/>
        <end position="382"/>
    </location>
</feature>
<feature type="compositionally biased region" description="Basic and acidic residues" evidence="1">
    <location>
        <begin position="103"/>
        <end position="117"/>
    </location>
</feature>
<gene>
    <name evidence="2" type="ORF">FIBRA_05575</name>
</gene>
<feature type="compositionally biased region" description="Polar residues" evidence="1">
    <location>
        <begin position="257"/>
        <end position="267"/>
    </location>
</feature>
<feature type="compositionally biased region" description="Polar residues" evidence="1">
    <location>
        <begin position="344"/>
        <end position="353"/>
    </location>
</feature>
<proteinExistence type="predicted"/>
<feature type="compositionally biased region" description="Pro residues" evidence="1">
    <location>
        <begin position="55"/>
        <end position="68"/>
    </location>
</feature>
<dbReference type="GeneID" id="24098353"/>
<dbReference type="RefSeq" id="XP_012182725.1">
    <property type="nucleotide sequence ID" value="XM_012327335.1"/>
</dbReference>